<proteinExistence type="predicted"/>
<dbReference type="Proteomes" id="UP000199503">
    <property type="component" value="Unassembled WGS sequence"/>
</dbReference>
<evidence type="ECO:0000256" key="1">
    <source>
        <dbReference type="SAM" id="MobiDB-lite"/>
    </source>
</evidence>
<dbReference type="STRING" id="65499.SAMN04488000_10737"/>
<evidence type="ECO:0000313" key="3">
    <source>
        <dbReference type="Proteomes" id="UP000199503"/>
    </source>
</evidence>
<protein>
    <submittedName>
        <fullName evidence="2">Uncharacterized conserved protein YukE</fullName>
    </submittedName>
</protein>
<dbReference type="RefSeq" id="WP_089917846.1">
    <property type="nucleotide sequence ID" value="NZ_FOFV01000007.1"/>
</dbReference>
<sequence length="103" mass="10425">MTGGFRIQLDEVRAGAGGFGVAAEMLSEAGSTLSNALAAQGACWGGDESGQQFSKDYVPAAEGTVKAFSQLSEAIRAIKTALDETANTHQNTDKSTSGGLGAL</sequence>
<evidence type="ECO:0000313" key="2">
    <source>
        <dbReference type="EMBL" id="SER23022.1"/>
    </source>
</evidence>
<reference evidence="3" key="1">
    <citation type="submission" date="2016-10" db="EMBL/GenBank/DDBJ databases">
        <authorList>
            <person name="Varghese N."/>
            <person name="Submissions S."/>
        </authorList>
    </citation>
    <scope>NUCLEOTIDE SEQUENCE [LARGE SCALE GENOMIC DNA]</scope>
    <source>
        <strain evidence="3">DSM 44437</strain>
    </source>
</reference>
<accession>A0A1H9MH57</accession>
<feature type="compositionally biased region" description="Polar residues" evidence="1">
    <location>
        <begin position="85"/>
        <end position="97"/>
    </location>
</feature>
<dbReference type="SUPFAM" id="SSF140453">
    <property type="entry name" value="EsxAB dimer-like"/>
    <property type="match status" value="1"/>
</dbReference>
<dbReference type="AlphaFoldDB" id="A0A1H9MH57"/>
<feature type="region of interest" description="Disordered" evidence="1">
    <location>
        <begin position="83"/>
        <end position="103"/>
    </location>
</feature>
<dbReference type="EMBL" id="FOFV01000007">
    <property type="protein sequence ID" value="SER23022.1"/>
    <property type="molecule type" value="Genomic_DNA"/>
</dbReference>
<organism evidence="2 3">
    <name type="scientific">Lentzea albida</name>
    <dbReference type="NCBI Taxonomy" id="65499"/>
    <lineage>
        <taxon>Bacteria</taxon>
        <taxon>Bacillati</taxon>
        <taxon>Actinomycetota</taxon>
        <taxon>Actinomycetes</taxon>
        <taxon>Pseudonocardiales</taxon>
        <taxon>Pseudonocardiaceae</taxon>
        <taxon>Lentzea</taxon>
    </lineage>
</organism>
<keyword evidence="3" id="KW-1185">Reference proteome</keyword>
<dbReference type="OrthoDB" id="4247883at2"/>
<gene>
    <name evidence="2" type="ORF">SAMN04488000_10737</name>
</gene>
<dbReference type="InterPro" id="IPR036689">
    <property type="entry name" value="ESAT-6-like_sf"/>
</dbReference>
<name>A0A1H9MH57_9PSEU</name>
<dbReference type="Gene3D" id="1.10.287.1060">
    <property type="entry name" value="ESAT-6-like"/>
    <property type="match status" value="1"/>
</dbReference>